<keyword evidence="2" id="KW-1185">Reference proteome</keyword>
<geneLocation type="plasmid" evidence="1 2">
    <name>pASTE61-200</name>
</geneLocation>
<proteinExistence type="predicted"/>
<keyword evidence="1" id="KW-0614">Plasmid</keyword>
<dbReference type="Proteomes" id="UP000056750">
    <property type="component" value="Plasmid pASTE61-200"/>
</dbReference>
<sequence>MVAAGIIGVSYGVSQFSIYAEKYTADQITGAFDALTAKYSFLDNHFGNVPHFYKALNQALIKENYSVLELLVLDEKVVVDDSVADYAGLSYPPLPSYIHEHHAQYGAHVAITVGGYPVVAYAQNDDGYMVMTLAQVSKNTVEALEQIIDGMTLLDNEDNKGRLHYRLTAVGFEVSLLSDTPHPL</sequence>
<gene>
    <name evidence="1" type="ORF">AVL57_00795</name>
</gene>
<accession>A0ABM5YQ00</accession>
<evidence type="ECO:0000313" key="2">
    <source>
        <dbReference type="Proteomes" id="UP000056750"/>
    </source>
</evidence>
<evidence type="ECO:0000313" key="1">
    <source>
        <dbReference type="EMBL" id="AMJ76711.1"/>
    </source>
</evidence>
<dbReference type="EMBL" id="CP013927">
    <property type="protein sequence ID" value="AMJ76711.1"/>
    <property type="molecule type" value="Genomic_DNA"/>
</dbReference>
<name>A0ABM5YQ00_9ALTE</name>
<reference evidence="1 2" key="1">
    <citation type="submission" date="2015-12" db="EMBL/GenBank/DDBJ databases">
        <title>Intraspecies pangenome expansion in the marine bacterium Alteromonas.</title>
        <authorList>
            <person name="Lopez-Perez M."/>
            <person name="Rodriguez-Valera F."/>
        </authorList>
    </citation>
    <scope>NUCLEOTIDE SEQUENCE [LARGE SCALE GENOMIC DNA]</scope>
    <source>
        <strain evidence="1 2">LMG 21861</strain>
        <plasmid evidence="1 2">pASTE61-200</plasmid>
    </source>
</reference>
<organism evidence="1 2">
    <name type="scientific">Alteromonas stellipolaris</name>
    <dbReference type="NCBI Taxonomy" id="233316"/>
    <lineage>
        <taxon>Bacteria</taxon>
        <taxon>Pseudomonadati</taxon>
        <taxon>Pseudomonadota</taxon>
        <taxon>Gammaproteobacteria</taxon>
        <taxon>Alteromonadales</taxon>
        <taxon>Alteromonadaceae</taxon>
        <taxon>Alteromonas/Salinimonas group</taxon>
        <taxon>Alteromonas</taxon>
    </lineage>
</organism>
<protein>
    <submittedName>
        <fullName evidence="1">Uncharacterized protein</fullName>
    </submittedName>
</protein>